<dbReference type="PANTHER" id="PTHR30250">
    <property type="entry name" value="PST FAMILY PREDICTED COLANIC ACID TRANSPORTER"/>
    <property type="match status" value="1"/>
</dbReference>
<evidence type="ECO:0000256" key="1">
    <source>
        <dbReference type="ARBA" id="ARBA00004651"/>
    </source>
</evidence>
<keyword evidence="4 7" id="KW-0812">Transmembrane</keyword>
<evidence type="ECO:0000313" key="9">
    <source>
        <dbReference type="EMBL" id="TWV47098.1"/>
    </source>
</evidence>
<dbReference type="Proteomes" id="UP000319026">
    <property type="component" value="Unassembled WGS sequence"/>
</dbReference>
<proteinExistence type="inferred from homology"/>
<comment type="caution">
    <text evidence="9">The sequence shown here is derived from an EMBL/GenBank/DDBJ whole genome shotgun (WGS) entry which is preliminary data.</text>
</comment>
<comment type="subcellular location">
    <subcellularLocation>
        <location evidence="1">Cell membrane</location>
        <topology evidence="1">Multi-pass membrane protein</topology>
    </subcellularLocation>
</comment>
<evidence type="ECO:0000313" key="8">
    <source>
        <dbReference type="EMBL" id="TWV40116.1"/>
    </source>
</evidence>
<dbReference type="EMBL" id="VOHT01000007">
    <property type="protein sequence ID" value="TWV47098.1"/>
    <property type="molecule type" value="Genomic_DNA"/>
</dbReference>
<protein>
    <submittedName>
        <fullName evidence="9">Lipopolysaccharide biosynthesis protein</fullName>
    </submittedName>
</protein>
<evidence type="ECO:0000256" key="3">
    <source>
        <dbReference type="ARBA" id="ARBA00022475"/>
    </source>
</evidence>
<sequence length="483" mass="55115">MMIKNLKLAALNSLMWNAVEKMSGQALRFILTIVIARLVSPADFGLIAMLSIFLSVAQSFIDCGFYNALVQKQDRTEVDYSTMFYSNVLISVVVYFFLYWSAPYIASFYSQPELKQITRVMGVSLIISAFRIVQQAKLVIALNFRIQAVFSVIAVVVSGLIGIYMAYHQFGVWALVVQSLVSAFISTVSFWIYSRWMPLWTFSIQSFQELFSFGSKLLLAGVLHTIYSNLYTIVIGRKFSSVDLGFFSRGQTMAYFVPSNMTNIVTMAMYPILCSIQDDYVKLKKTFKVYIRLVCFIFFPIMIILAVLSEPIIKIVLTDKWLPSVFYVQILCIAYMWDPLMRINANILSVVGRTDYSLKSEIIKKVISVIVLFITIPFGIDVMCIGLALYCIIDLLVSTYYVKRIIGLGFWDEMRNIYAFFILSLVIGGVVFVVNIFVESDLLKIFIGTLVGIGLYISMCIIFRIKEVFDFWSIINSYLLQKK</sequence>
<reference evidence="9 11" key="1">
    <citation type="submission" date="2019-07" db="EMBL/GenBank/DDBJ databases">
        <title>Genome Sequencing of Bacteroides fragilis.</title>
        <authorList>
            <person name="Pinto K.M."/>
            <person name="Ruoff K.L."/>
            <person name="Price C.E."/>
            <person name="Valls R.A."/>
            <person name="O'Toole G.A."/>
        </authorList>
    </citation>
    <scope>NUCLEOTIDE SEQUENCE [LARGE SCALE GENOMIC DNA]</scope>
    <source>
        <strain evidence="9 11">AD135F_3B</strain>
    </source>
</reference>
<dbReference type="GO" id="GO:0005886">
    <property type="term" value="C:plasma membrane"/>
    <property type="evidence" value="ECO:0007669"/>
    <property type="project" value="UniProtKB-SubCell"/>
</dbReference>
<evidence type="ECO:0000256" key="2">
    <source>
        <dbReference type="ARBA" id="ARBA00007430"/>
    </source>
</evidence>
<comment type="similarity">
    <text evidence="2">Belongs to the polysaccharide synthase family.</text>
</comment>
<evidence type="ECO:0000313" key="11">
    <source>
        <dbReference type="Proteomes" id="UP000319026"/>
    </source>
</evidence>
<feature type="transmembrane region" description="Helical" evidence="7">
    <location>
        <begin position="366"/>
        <end position="397"/>
    </location>
</feature>
<evidence type="ECO:0000313" key="10">
    <source>
        <dbReference type="Proteomes" id="UP000315444"/>
    </source>
</evidence>
<feature type="transmembrane region" description="Helical" evidence="7">
    <location>
        <begin position="82"/>
        <end position="102"/>
    </location>
</feature>
<reference evidence="8 10" key="2">
    <citation type="submission" date="2019-07" db="EMBL/GenBank/DDBJ databases">
        <title>Genome sequencing of Bacteroides fragilis.</title>
        <authorList>
            <person name="Galasyn E.V."/>
            <person name="Ruoff K.L."/>
            <person name="Price C.E."/>
            <person name="Valls R.A."/>
            <person name="O'Toole G.A."/>
        </authorList>
    </citation>
    <scope>NUCLEOTIDE SEQUENCE [LARGE SCALE GENOMIC DNA]</scope>
    <source>
        <strain evidence="8 10">AD135F_1B</strain>
    </source>
</reference>
<feature type="transmembrane region" description="Helical" evidence="7">
    <location>
        <begin position="445"/>
        <end position="465"/>
    </location>
</feature>
<keyword evidence="5 7" id="KW-1133">Transmembrane helix</keyword>
<dbReference type="EMBL" id="VOHV01000007">
    <property type="protein sequence ID" value="TWV40116.1"/>
    <property type="molecule type" value="Genomic_DNA"/>
</dbReference>
<gene>
    <name evidence="9" type="ORF">FSA03_16275</name>
    <name evidence="8" type="ORF">FSA06_16285</name>
</gene>
<evidence type="ECO:0000256" key="5">
    <source>
        <dbReference type="ARBA" id="ARBA00022989"/>
    </source>
</evidence>
<feature type="transmembrane region" description="Helical" evidence="7">
    <location>
        <begin position="146"/>
        <end position="167"/>
    </location>
</feature>
<feature type="transmembrane region" description="Helical" evidence="7">
    <location>
        <begin position="255"/>
        <end position="277"/>
    </location>
</feature>
<dbReference type="CDD" id="cd13127">
    <property type="entry name" value="MATE_tuaB_like"/>
    <property type="match status" value="1"/>
</dbReference>
<dbReference type="RefSeq" id="WP_049129607.1">
    <property type="nucleotide sequence ID" value="NZ_CP083688.1"/>
</dbReference>
<organism evidence="9 11">
    <name type="scientific">Bacteroides fragilis</name>
    <dbReference type="NCBI Taxonomy" id="817"/>
    <lineage>
        <taxon>Bacteria</taxon>
        <taxon>Pseudomonadati</taxon>
        <taxon>Bacteroidota</taxon>
        <taxon>Bacteroidia</taxon>
        <taxon>Bacteroidales</taxon>
        <taxon>Bacteroidaceae</taxon>
        <taxon>Bacteroides</taxon>
    </lineage>
</organism>
<keyword evidence="6 7" id="KW-0472">Membrane</keyword>
<feature type="transmembrane region" description="Helical" evidence="7">
    <location>
        <begin position="117"/>
        <end position="134"/>
    </location>
</feature>
<accession>A0AB38PPS8</accession>
<evidence type="ECO:0000256" key="6">
    <source>
        <dbReference type="ARBA" id="ARBA00023136"/>
    </source>
</evidence>
<evidence type="ECO:0000256" key="7">
    <source>
        <dbReference type="SAM" id="Phobius"/>
    </source>
</evidence>
<dbReference type="AlphaFoldDB" id="A0AB38PPS8"/>
<name>A0AB38PPS8_BACFG</name>
<feature type="transmembrane region" description="Helical" evidence="7">
    <location>
        <begin position="417"/>
        <end position="438"/>
    </location>
</feature>
<feature type="transmembrane region" description="Helical" evidence="7">
    <location>
        <begin position="173"/>
        <end position="193"/>
    </location>
</feature>
<dbReference type="InterPro" id="IPR050833">
    <property type="entry name" value="Poly_Biosynth_Transport"/>
</dbReference>
<dbReference type="Pfam" id="PF13440">
    <property type="entry name" value="Polysacc_synt_3"/>
    <property type="match status" value="1"/>
</dbReference>
<dbReference type="Proteomes" id="UP000315444">
    <property type="component" value="Unassembled WGS sequence"/>
</dbReference>
<feature type="transmembrane region" description="Helical" evidence="7">
    <location>
        <begin position="321"/>
        <end position="337"/>
    </location>
</feature>
<feature type="transmembrane region" description="Helical" evidence="7">
    <location>
        <begin position="213"/>
        <end position="235"/>
    </location>
</feature>
<keyword evidence="3" id="KW-1003">Cell membrane</keyword>
<feature type="transmembrane region" description="Helical" evidence="7">
    <location>
        <begin position="51"/>
        <end position="70"/>
    </location>
</feature>
<evidence type="ECO:0000256" key="4">
    <source>
        <dbReference type="ARBA" id="ARBA00022692"/>
    </source>
</evidence>
<feature type="transmembrane region" description="Helical" evidence="7">
    <location>
        <begin position="289"/>
        <end position="309"/>
    </location>
</feature>
<dbReference type="PANTHER" id="PTHR30250:SF10">
    <property type="entry name" value="LIPOPOLYSACCHARIDE BIOSYNTHESIS PROTEIN WZXC"/>
    <property type="match status" value="1"/>
</dbReference>